<evidence type="ECO:0000256" key="1">
    <source>
        <dbReference type="ARBA" id="ARBA00006432"/>
    </source>
</evidence>
<dbReference type="Proteomes" id="UP000245697">
    <property type="component" value="Unassembled WGS sequence"/>
</dbReference>
<dbReference type="EMBL" id="QGGR01000024">
    <property type="protein sequence ID" value="PWK36084.1"/>
    <property type="molecule type" value="Genomic_DNA"/>
</dbReference>
<evidence type="ECO:0000313" key="6">
    <source>
        <dbReference type="EMBL" id="PWK36084.1"/>
    </source>
</evidence>
<dbReference type="PANTHER" id="PTHR22754:SF32">
    <property type="entry name" value="DISCO-INTERACTING PROTEIN 2"/>
    <property type="match status" value="1"/>
</dbReference>
<organism evidence="6 7">
    <name type="scientific">Actinoplanes xinjiangensis</name>
    <dbReference type="NCBI Taxonomy" id="512350"/>
    <lineage>
        <taxon>Bacteria</taxon>
        <taxon>Bacillati</taxon>
        <taxon>Actinomycetota</taxon>
        <taxon>Actinomycetes</taxon>
        <taxon>Micromonosporales</taxon>
        <taxon>Micromonosporaceae</taxon>
        <taxon>Actinoplanes</taxon>
    </lineage>
</organism>
<keyword evidence="2" id="KW-0596">Phosphopantetheine</keyword>
<dbReference type="InterPro" id="IPR000873">
    <property type="entry name" value="AMP-dep_synth/lig_dom"/>
</dbReference>
<dbReference type="Pfam" id="PF08659">
    <property type="entry name" value="KR"/>
    <property type="match status" value="1"/>
</dbReference>
<feature type="domain" description="Carrier" evidence="5">
    <location>
        <begin position="1169"/>
        <end position="1244"/>
    </location>
</feature>
<dbReference type="PROSITE" id="PS50075">
    <property type="entry name" value="CARRIER"/>
    <property type="match status" value="1"/>
</dbReference>
<feature type="region of interest" description="Disordered" evidence="4">
    <location>
        <begin position="1150"/>
        <end position="1169"/>
    </location>
</feature>
<dbReference type="InterPro" id="IPR009081">
    <property type="entry name" value="PP-bd_ACP"/>
</dbReference>
<dbReference type="InterPro" id="IPR013968">
    <property type="entry name" value="PKS_KR"/>
</dbReference>
<dbReference type="SUPFAM" id="SSF51735">
    <property type="entry name" value="NAD(P)-binding Rossmann-fold domains"/>
    <property type="match status" value="2"/>
</dbReference>
<dbReference type="Gene3D" id="1.10.1200.10">
    <property type="entry name" value="ACP-like"/>
    <property type="match status" value="1"/>
</dbReference>
<evidence type="ECO:0000256" key="2">
    <source>
        <dbReference type="ARBA" id="ARBA00022450"/>
    </source>
</evidence>
<dbReference type="SMART" id="SM00823">
    <property type="entry name" value="PKS_PP"/>
    <property type="match status" value="1"/>
</dbReference>
<dbReference type="SUPFAM" id="SSF56801">
    <property type="entry name" value="Acetyl-CoA synthetase-like"/>
    <property type="match status" value="1"/>
</dbReference>
<dbReference type="SUPFAM" id="SSF47336">
    <property type="entry name" value="ACP-like"/>
    <property type="match status" value="1"/>
</dbReference>
<dbReference type="Gene3D" id="3.30.300.30">
    <property type="match status" value="1"/>
</dbReference>
<evidence type="ECO:0000256" key="3">
    <source>
        <dbReference type="ARBA" id="ARBA00022553"/>
    </source>
</evidence>
<comment type="similarity">
    <text evidence="1">Belongs to the ATP-dependent AMP-binding enzyme family.</text>
</comment>
<dbReference type="InterPro" id="IPR042099">
    <property type="entry name" value="ANL_N_sf"/>
</dbReference>
<dbReference type="Pfam" id="PF00550">
    <property type="entry name" value="PP-binding"/>
    <property type="match status" value="1"/>
</dbReference>
<dbReference type="Gene3D" id="3.40.50.720">
    <property type="entry name" value="NAD(P)-binding Rossmann-like Domain"/>
    <property type="match status" value="1"/>
</dbReference>
<dbReference type="Gene3D" id="3.40.50.12780">
    <property type="entry name" value="N-terminal domain of ligase-like"/>
    <property type="match status" value="1"/>
</dbReference>
<dbReference type="PROSITE" id="PS00455">
    <property type="entry name" value="AMP_BINDING"/>
    <property type="match status" value="1"/>
</dbReference>
<keyword evidence="7" id="KW-1185">Reference proteome</keyword>
<proteinExistence type="inferred from homology"/>
<dbReference type="InterPro" id="IPR020845">
    <property type="entry name" value="AMP-binding_CS"/>
</dbReference>
<comment type="caution">
    <text evidence="6">The sequence shown here is derived from an EMBL/GenBank/DDBJ whole genome shotgun (WGS) entry which is preliminary data.</text>
</comment>
<dbReference type="PANTHER" id="PTHR22754">
    <property type="entry name" value="DISCO-INTERACTING PROTEIN 2 DIP2 -RELATED"/>
    <property type="match status" value="1"/>
</dbReference>
<sequence>MTIESLSGLELRALVAARAVTGIVDATVTVRRKRGPNAMASTPDPGPAVTGPPAHIDGLPLRWRSGAPRTLQAALARAAAEPGRGLTYLQTGQAPLCQTYEQLRSAAGRIAAGLRLDGLPAGAPVILQTSDNRSFLTAFWACVVGGFVPLPVAVPPSYTRDSMVVRRLRHAWEQLGHPLVLTDDHLQERVAGLRRLWDVDDVRTASVDRLGDTPHELHHPVATDDTALFLLTSGSTGAPKIVRHTHQTLCAFLETTAQAHGLGPDQVTLNWMPLDHVGGIVMSHLRDVGLGCEQVIAGVDDFLGDPLRWLDWAHEYRATSTWAPNFAFSLVNRALQESSPERQNWDLSTLRFIGNGGEAVVAATAHRFLQLLAPYGLPPDAIRPVWGMSETSSGVVFSTLSGTDSGHGVVTVDKHTLTGQVREIAPTQRGATTLVEVGVPVPGVSVRIVDEKRAVLPEGWVGRLEVRGATVMPGYHGNTEANAVSYADGWFSTGDLALVRGGRLIITGREKDTLVIRGANYLCFEIEAVVGEVEGVLPTYAAACAEPSAAEGTDQLVVFCAVAPGHLAVADAVAHRVSAHVAKHIGLRPGRVIAVDAAEFRKTPSGKVQRGEMLADLYSGRLAHRELPADENTGDPEAPWLYEPVWQPLPAVREVPAPGVHVVLAAQPVVAHLRSDVRLPAVIGVSPGTRWSNNGDDYTVRPGDSDDLAALLADVRRRHGPIAGIVHGWTASPAPVAVAENLRLSAYTLCALLAAVEKASATDVRVLVVSRGAYWVRPGDRVSPCIATLEGLVRTASAERACERIRLVDLPPAAPRRIAEMIVTELTCADEAEVVAVRDNMRLTCRIRPLDSGAPATPGSALPMYLLAGGAGGIGIELARSLAADSAAVLLVTGRNPDGERLLRERVTGPAVIEYHVADVTDPTVLGDLVADAERRHGRRLTAVHQLAGADVIDHWRQPLAHTLTRETPEELTRMLRPKVYGTLALAEILNDRPQTLLVLCSSVIGHFGAVSFGGYAAANSFLRGFADYWGRELGRPVRYVAWSQWRDTGMNRDGDASAATRRGFRDIPPAHGVALLQEIVSGSAGHVLAGLDDHNERLTSDLDPQAYPRLEVVVRFADDAARPVDPARLHAAVHDRLGDDRITVRVERRSTGGRATARTSEASLSGAGESDGLVAGVIEAWRSVLGQSDIGPGDDFFEVGGTSLDAARLIDKINSGMGIRLSTHDLYENPTAGDLSRHIESVR</sequence>
<dbReference type="InterPro" id="IPR036291">
    <property type="entry name" value="NAD(P)-bd_dom_sf"/>
</dbReference>
<evidence type="ECO:0000259" key="5">
    <source>
        <dbReference type="PROSITE" id="PS50075"/>
    </source>
</evidence>
<reference evidence="6 7" key="1">
    <citation type="submission" date="2018-05" db="EMBL/GenBank/DDBJ databases">
        <title>Genomic Encyclopedia of Archaeal and Bacterial Type Strains, Phase II (KMG-II): from individual species to whole genera.</title>
        <authorList>
            <person name="Goeker M."/>
        </authorList>
    </citation>
    <scope>NUCLEOTIDE SEQUENCE [LARGE SCALE GENOMIC DNA]</scope>
    <source>
        <strain evidence="6 7">DSM 45184</strain>
    </source>
</reference>
<gene>
    <name evidence="6" type="ORF">BC793_12465</name>
</gene>
<accession>A0A316ETW2</accession>
<protein>
    <submittedName>
        <fullName evidence="6">Acyl-CoA synthetase (AMP-forming)/AMP-acid ligase II</fullName>
    </submittedName>
</protein>
<dbReference type="AlphaFoldDB" id="A0A316ETW2"/>
<keyword evidence="6" id="KW-0436">Ligase</keyword>
<dbReference type="InterPro" id="IPR020806">
    <property type="entry name" value="PKS_PP-bd"/>
</dbReference>
<dbReference type="GO" id="GO:0016874">
    <property type="term" value="F:ligase activity"/>
    <property type="evidence" value="ECO:0007669"/>
    <property type="project" value="UniProtKB-KW"/>
</dbReference>
<dbReference type="RefSeq" id="WP_109601186.1">
    <property type="nucleotide sequence ID" value="NZ_BONA01000077.1"/>
</dbReference>
<dbReference type="OrthoDB" id="3671040at2"/>
<dbReference type="InterPro" id="IPR057326">
    <property type="entry name" value="KR_dom"/>
</dbReference>
<dbReference type="InterPro" id="IPR036736">
    <property type="entry name" value="ACP-like_sf"/>
</dbReference>
<dbReference type="InterPro" id="IPR045851">
    <property type="entry name" value="AMP-bd_C_sf"/>
</dbReference>
<name>A0A316ETW2_9ACTN</name>
<dbReference type="SMART" id="SM00822">
    <property type="entry name" value="PKS_KR"/>
    <property type="match status" value="1"/>
</dbReference>
<dbReference type="Pfam" id="PF00501">
    <property type="entry name" value="AMP-binding"/>
    <property type="match status" value="1"/>
</dbReference>
<dbReference type="GO" id="GO:0031177">
    <property type="term" value="F:phosphopantetheine binding"/>
    <property type="evidence" value="ECO:0007669"/>
    <property type="project" value="InterPro"/>
</dbReference>
<keyword evidence="3" id="KW-0597">Phosphoprotein</keyword>
<evidence type="ECO:0000256" key="4">
    <source>
        <dbReference type="SAM" id="MobiDB-lite"/>
    </source>
</evidence>
<evidence type="ECO:0000313" key="7">
    <source>
        <dbReference type="Proteomes" id="UP000245697"/>
    </source>
</evidence>